<evidence type="ECO:0000313" key="2">
    <source>
        <dbReference type="Proteomes" id="UP000189796"/>
    </source>
</evidence>
<dbReference type="AlphaFoldDB" id="A0A1M5MXC6"/>
<accession>A0A1M5MXC6</accession>
<name>A0A1M5MXC6_9BRAD</name>
<proteinExistence type="predicted"/>
<protein>
    <submittedName>
        <fullName evidence="1">Uncharacterized protein</fullName>
    </submittedName>
</protein>
<sequence>MVGEIVNVVKVAAGTLCPVQAQANGAPGLNSEFPKYRLPPDPNHFYIRRHPVPLRGALRNVTSAGRDAVDADGAPDEGT</sequence>
<dbReference type="Proteomes" id="UP000189796">
    <property type="component" value="Chromosome I"/>
</dbReference>
<evidence type="ECO:0000313" key="1">
    <source>
        <dbReference type="EMBL" id="SHG81772.1"/>
    </source>
</evidence>
<gene>
    <name evidence="1" type="ORF">SAMN05443248_2757</name>
</gene>
<dbReference type="EMBL" id="LT670817">
    <property type="protein sequence ID" value="SHG81772.1"/>
    <property type="molecule type" value="Genomic_DNA"/>
</dbReference>
<reference evidence="1 2" key="1">
    <citation type="submission" date="2016-11" db="EMBL/GenBank/DDBJ databases">
        <authorList>
            <person name="Jaros S."/>
            <person name="Januszkiewicz K."/>
            <person name="Wedrychowicz H."/>
        </authorList>
    </citation>
    <scope>NUCLEOTIDE SEQUENCE [LARGE SCALE GENOMIC DNA]</scope>
    <source>
        <strain evidence="1 2">GAS138</strain>
    </source>
</reference>
<organism evidence="1 2">
    <name type="scientific">Bradyrhizobium erythrophlei</name>
    <dbReference type="NCBI Taxonomy" id="1437360"/>
    <lineage>
        <taxon>Bacteria</taxon>
        <taxon>Pseudomonadati</taxon>
        <taxon>Pseudomonadota</taxon>
        <taxon>Alphaproteobacteria</taxon>
        <taxon>Hyphomicrobiales</taxon>
        <taxon>Nitrobacteraceae</taxon>
        <taxon>Bradyrhizobium</taxon>
    </lineage>
</organism>